<dbReference type="Pfam" id="PF22486">
    <property type="entry name" value="MATH_2"/>
    <property type="match status" value="1"/>
</dbReference>
<dbReference type="OrthoDB" id="6359816at2759"/>
<feature type="region of interest" description="Disordered" evidence="1">
    <location>
        <begin position="46"/>
        <end position="122"/>
    </location>
</feature>
<evidence type="ECO:0000259" key="2">
    <source>
        <dbReference type="PROSITE" id="PS50097"/>
    </source>
</evidence>
<dbReference type="Pfam" id="PF00651">
    <property type="entry name" value="BTB"/>
    <property type="match status" value="1"/>
</dbReference>
<dbReference type="SMART" id="SM00225">
    <property type="entry name" value="BTB"/>
    <property type="match status" value="1"/>
</dbReference>
<dbReference type="Gene3D" id="2.60.210.10">
    <property type="entry name" value="Apoptosis, Tumor Necrosis Factor Receptor Associated Protein 2, Chain A"/>
    <property type="match status" value="1"/>
</dbReference>
<dbReference type="Gene3D" id="1.25.40.420">
    <property type="match status" value="1"/>
</dbReference>
<proteinExistence type="predicted"/>
<dbReference type="EMBL" id="CDMY01000243">
    <property type="protein sequence ID" value="CEL96653.1"/>
    <property type="molecule type" value="Genomic_DNA"/>
</dbReference>
<name>A0A0G4EJT3_VITBC</name>
<dbReference type="GO" id="GO:0030163">
    <property type="term" value="P:protein catabolic process"/>
    <property type="evidence" value="ECO:0007669"/>
    <property type="project" value="UniProtKB-ARBA"/>
</dbReference>
<feature type="domain" description="BTB" evidence="2">
    <location>
        <begin position="274"/>
        <end position="333"/>
    </location>
</feature>
<feature type="compositionally biased region" description="Low complexity" evidence="1">
    <location>
        <begin position="82"/>
        <end position="92"/>
    </location>
</feature>
<keyword evidence="4" id="KW-1185">Reference proteome</keyword>
<dbReference type="CDD" id="cd00121">
    <property type="entry name" value="MATH"/>
    <property type="match status" value="1"/>
</dbReference>
<dbReference type="SUPFAM" id="SSF49599">
    <property type="entry name" value="TRAF domain-like"/>
    <property type="match status" value="1"/>
</dbReference>
<protein>
    <recommendedName>
        <fullName evidence="2">BTB domain-containing protein</fullName>
    </recommendedName>
</protein>
<organism evidence="3 4">
    <name type="scientific">Vitrella brassicaformis (strain CCMP3155)</name>
    <dbReference type="NCBI Taxonomy" id="1169540"/>
    <lineage>
        <taxon>Eukaryota</taxon>
        <taxon>Sar</taxon>
        <taxon>Alveolata</taxon>
        <taxon>Colpodellida</taxon>
        <taxon>Vitrellaceae</taxon>
        <taxon>Vitrella</taxon>
    </lineage>
</organism>
<evidence type="ECO:0000313" key="4">
    <source>
        <dbReference type="Proteomes" id="UP000041254"/>
    </source>
</evidence>
<dbReference type="Gene3D" id="3.30.710.10">
    <property type="entry name" value="Potassium Channel Kv1.1, Chain A"/>
    <property type="match status" value="1"/>
</dbReference>
<dbReference type="CDD" id="cd18186">
    <property type="entry name" value="BTB_POZ_ZBTB_KLHL-like"/>
    <property type="match status" value="1"/>
</dbReference>
<gene>
    <name evidence="3" type="ORF">Vbra_7633</name>
</gene>
<dbReference type="InterPro" id="IPR011333">
    <property type="entry name" value="SKP1/BTB/POZ_sf"/>
</dbReference>
<dbReference type="InterPro" id="IPR000210">
    <property type="entry name" value="BTB/POZ_dom"/>
</dbReference>
<dbReference type="STRING" id="1169540.A0A0G4EJT3"/>
<dbReference type="AlphaFoldDB" id="A0A0G4EJT3"/>
<dbReference type="PhylomeDB" id="A0A0G4EJT3"/>
<accession>A0A0G4EJT3</accession>
<dbReference type="PROSITE" id="PS50097">
    <property type="entry name" value="BTB"/>
    <property type="match status" value="1"/>
</dbReference>
<dbReference type="Proteomes" id="UP000041254">
    <property type="component" value="Unassembled WGS sequence"/>
</dbReference>
<dbReference type="VEuPathDB" id="CryptoDB:Vbra_7633"/>
<dbReference type="PANTHER" id="PTHR24413">
    <property type="entry name" value="SPECKLE-TYPE POZ PROTEIN"/>
    <property type="match status" value="1"/>
</dbReference>
<evidence type="ECO:0000256" key="1">
    <source>
        <dbReference type="SAM" id="MobiDB-lite"/>
    </source>
</evidence>
<reference evidence="3 4" key="1">
    <citation type="submission" date="2014-11" db="EMBL/GenBank/DDBJ databases">
        <authorList>
            <person name="Zhu J."/>
            <person name="Qi W."/>
            <person name="Song R."/>
        </authorList>
    </citation>
    <scope>NUCLEOTIDE SEQUENCE [LARGE SCALE GENOMIC DNA]</scope>
</reference>
<evidence type="ECO:0000313" key="3">
    <source>
        <dbReference type="EMBL" id="CEL96653.1"/>
    </source>
</evidence>
<sequence>MDEGTRPEKKRRLRVDCITVTNELQISYVWEIKNFSLLRARATAEQVGEDDRLFSPTFPTEPAGGDGSSDGDGNEISTTPPAAAAAAAAAGAAGSGSTTELVPSRGHMAGNGGEDGNESMGGADATIAAREDVGKWSICVWPSGEGGSENQGCVSVFAHLMTHSDVVAKCAFVCLDPQHNEISETRMQTRLRKFSHNEGKESNRGFSQFLTADQWNEYILEDTFRLKCEIAVIPDCEHEPTAEPPAPKANPETISQDLRWLVPRESESSMASYSDITLVTEGHQFRAHKCILAARSTVFAAMFGGRFEESSMGTVHLWDTPETIQSLLKYIYTESCDEVTQQPLPFDSVLALFQAADKYALQGLKLKCASVLERNMRPDSVVRVLIEADRHNEPRLKESAARFICGKYGEVSGTEDWRRLDRHPSILKHLLECFAQPSTLLVGGSVETRDG</sequence>
<dbReference type="InterPro" id="IPR008974">
    <property type="entry name" value="TRAF-like"/>
</dbReference>
<dbReference type="InterPro" id="IPR002083">
    <property type="entry name" value="MATH/TRAF_dom"/>
</dbReference>
<dbReference type="CDD" id="cd14733">
    <property type="entry name" value="BACK"/>
    <property type="match status" value="1"/>
</dbReference>
<dbReference type="InParanoid" id="A0A0G4EJT3"/>
<dbReference type="SUPFAM" id="SSF54695">
    <property type="entry name" value="POZ domain"/>
    <property type="match status" value="1"/>
</dbReference>